<dbReference type="RefSeq" id="WP_088820316.1">
    <property type="nucleotide sequence ID" value="NZ_CP019964.1"/>
</dbReference>
<dbReference type="Gene3D" id="3.30.1360.10">
    <property type="entry name" value="RNA polymerase, RBP11-like subunit"/>
    <property type="match status" value="1"/>
</dbReference>
<dbReference type="GO" id="GO:0046983">
    <property type="term" value="F:protein dimerization activity"/>
    <property type="evidence" value="ECO:0007669"/>
    <property type="project" value="InterPro"/>
</dbReference>
<dbReference type="GO" id="GO:0000428">
    <property type="term" value="C:DNA-directed RNA polymerase complex"/>
    <property type="evidence" value="ECO:0007669"/>
    <property type="project" value="UniProtKB-KW"/>
</dbReference>
<keyword evidence="3" id="KW-0963">Cytoplasm</keyword>
<evidence type="ECO:0000256" key="1">
    <source>
        <dbReference type="ARBA" id="ARBA00022478"/>
    </source>
</evidence>
<dbReference type="InterPro" id="IPR036603">
    <property type="entry name" value="RBP11-like"/>
</dbReference>
<comment type="function">
    <text evidence="3">DNA-dependent RNA polymerase (RNAP) catalyzes the transcription of DNA into RNA using the four ribonucleoside triphosphates as substrates.</text>
</comment>
<dbReference type="InterPro" id="IPR009025">
    <property type="entry name" value="RBP11-like_dimer"/>
</dbReference>
<keyword evidence="6" id="KW-1185">Reference proteome</keyword>
<name>A0A218NNN2_9ARCH</name>
<dbReference type="HAMAP" id="MF_00261">
    <property type="entry name" value="RNApol_arch_Rpo11"/>
    <property type="match status" value="1"/>
</dbReference>
<dbReference type="EMBL" id="CP019964">
    <property type="protein sequence ID" value="ASI14054.1"/>
    <property type="molecule type" value="Genomic_DNA"/>
</dbReference>
<dbReference type="Pfam" id="PF13656">
    <property type="entry name" value="RNA_pol_L_2"/>
    <property type="match status" value="1"/>
</dbReference>
<dbReference type="GO" id="GO:0006351">
    <property type="term" value="P:DNA-templated transcription"/>
    <property type="evidence" value="ECO:0007669"/>
    <property type="project" value="UniProtKB-UniRule"/>
</dbReference>
<dbReference type="OrthoDB" id="24205at2157"/>
<dbReference type="AlphaFoldDB" id="A0A218NNN2"/>
<evidence type="ECO:0000313" key="5">
    <source>
        <dbReference type="EMBL" id="ASI14054.1"/>
    </source>
</evidence>
<proteinExistence type="inferred from homology"/>
<comment type="catalytic activity">
    <reaction evidence="3">
        <text>RNA(n) + a ribonucleoside 5'-triphosphate = RNA(n+1) + diphosphate</text>
        <dbReference type="Rhea" id="RHEA:21248"/>
        <dbReference type="Rhea" id="RHEA-COMP:14527"/>
        <dbReference type="Rhea" id="RHEA-COMP:17342"/>
        <dbReference type="ChEBI" id="CHEBI:33019"/>
        <dbReference type="ChEBI" id="CHEBI:61557"/>
        <dbReference type="ChEBI" id="CHEBI:140395"/>
        <dbReference type="EC" id="2.7.7.6"/>
    </reaction>
</comment>
<protein>
    <recommendedName>
        <fullName evidence="3">DNA-directed RNA polymerase subunit Rpo11</fullName>
        <ecNumber evidence="3">2.7.7.6</ecNumber>
    </recommendedName>
    <alternativeName>
        <fullName evidence="3">DNA-directed RNA polymerase subunit L</fullName>
    </alternativeName>
</protein>
<dbReference type="Proteomes" id="UP000197679">
    <property type="component" value="Chromosome"/>
</dbReference>
<dbReference type="GO" id="GO:0003899">
    <property type="term" value="F:DNA-directed RNA polymerase activity"/>
    <property type="evidence" value="ECO:0007669"/>
    <property type="project" value="UniProtKB-UniRule"/>
</dbReference>
<keyword evidence="2 3" id="KW-0804">Transcription</keyword>
<dbReference type="InterPro" id="IPR022905">
    <property type="entry name" value="Rpo11-like"/>
</dbReference>
<comment type="subunit">
    <text evidence="3">Part of the RNA polymerase complex.</text>
</comment>
<dbReference type="GeneID" id="33314308"/>
<feature type="domain" description="DNA-directed RNA polymerase RBP11-like dimerisation" evidence="4">
    <location>
        <begin position="13"/>
        <end position="85"/>
    </location>
</feature>
<dbReference type="GO" id="GO:0005737">
    <property type="term" value="C:cytoplasm"/>
    <property type="evidence" value="ECO:0007669"/>
    <property type="project" value="UniProtKB-SubCell"/>
</dbReference>
<evidence type="ECO:0000256" key="3">
    <source>
        <dbReference type="HAMAP-Rule" id="MF_00261"/>
    </source>
</evidence>
<organism evidence="5 6">
    <name type="scientific">Candidatus Mancarchaeum acidiphilum</name>
    <dbReference type="NCBI Taxonomy" id="1920749"/>
    <lineage>
        <taxon>Archaea</taxon>
        <taxon>Candidatus Micrarchaeota</taxon>
        <taxon>Candidatus Mancarchaeum</taxon>
    </lineage>
</organism>
<gene>
    <name evidence="3" type="primary">rpo11</name>
    <name evidence="3" type="synonym">rpoL</name>
    <name evidence="5" type="ORF">Mia14_0756</name>
</gene>
<evidence type="ECO:0000313" key="6">
    <source>
        <dbReference type="Proteomes" id="UP000197679"/>
    </source>
</evidence>
<comment type="subcellular location">
    <subcellularLocation>
        <location evidence="3">Cytoplasm</location>
    </subcellularLocation>
</comment>
<keyword evidence="3" id="KW-0548">Nucleotidyltransferase</keyword>
<dbReference type="SUPFAM" id="SSF55257">
    <property type="entry name" value="RBP11-like subunits of RNA polymerase"/>
    <property type="match status" value="1"/>
</dbReference>
<evidence type="ECO:0000256" key="2">
    <source>
        <dbReference type="ARBA" id="ARBA00023163"/>
    </source>
</evidence>
<dbReference type="KEGG" id="marh:Mia14_0756"/>
<evidence type="ECO:0000259" key="4">
    <source>
        <dbReference type="Pfam" id="PF13656"/>
    </source>
</evidence>
<keyword evidence="1 3" id="KW-0240">DNA-directed RNA polymerase</keyword>
<keyword evidence="3" id="KW-0808">Transferase</keyword>
<dbReference type="EC" id="2.7.7.6" evidence="3"/>
<comment type="similarity">
    <text evidence="3">Belongs to the archaeal Rpo11/eukaryotic RPB11/RPC19 RNA polymerase subunit family.</text>
</comment>
<reference evidence="5 6" key="1">
    <citation type="journal article" date="2017" name="Nat. Commun.">
        <title>'ARMAN' archaea depend on association with euryarchaeal host in culture and in situ.</title>
        <authorList>
            <person name="Golyshina O."/>
            <person name="Toshchakov S."/>
            <person name="Makarova K."/>
            <person name="Gavrilov S."/>
            <person name="Korzhenkov A."/>
            <person name="La Cono V."/>
            <person name="Arcadi E."/>
            <person name="Nechitaylo T."/>
            <person name="Ferrer M."/>
            <person name="Kublanov I."/>
            <person name="Wolf Y."/>
            <person name="Yakimov M."/>
            <person name="Golyshin P."/>
            <person name="Slesarev A."/>
            <person name="Kozyavkin S."/>
        </authorList>
    </citation>
    <scope>NUCLEOTIDE SEQUENCE [LARGE SCALE GENOMIC DNA]</scope>
    <source>
        <strain evidence="5 6">Mia14</strain>
    </source>
</reference>
<accession>A0A218NNN2</accession>
<sequence>MDYKILKDDENELMVEFNSPDLTIPDLVANTALEDSKVTFAGVYKEHPDVGNPQLVIKTKGEKAAEAFKGALNKIESSIKDMKKQLK</sequence>